<evidence type="ECO:0000313" key="2">
    <source>
        <dbReference type="EMBL" id="MDQ0934322.1"/>
    </source>
</evidence>
<comment type="caution">
    <text evidence="2">The sequence shown here is derived from an EMBL/GenBank/DDBJ whole genome shotgun (WGS) entry which is preliminary data.</text>
</comment>
<organism evidence="2 3">
    <name type="scientific">Streptomyces turgidiscabies</name>
    <dbReference type="NCBI Taxonomy" id="85558"/>
    <lineage>
        <taxon>Bacteria</taxon>
        <taxon>Bacillati</taxon>
        <taxon>Actinomycetota</taxon>
        <taxon>Actinomycetes</taxon>
        <taxon>Kitasatosporales</taxon>
        <taxon>Streptomycetaceae</taxon>
        <taxon>Streptomyces</taxon>
    </lineage>
</organism>
<keyword evidence="1" id="KW-0812">Transmembrane</keyword>
<proteinExistence type="predicted"/>
<keyword evidence="1" id="KW-1133">Transmembrane helix</keyword>
<sequence>MNNQQESPSARWFRRLFAGIFVIVGIIRMSSKSHMTTTDISLMAIGCIALAWAVWQEARNFLNRKHSRHDSN</sequence>
<protein>
    <submittedName>
        <fullName evidence="2">Uncharacterized membrane protein HdeD (DUF308 family)</fullName>
    </submittedName>
</protein>
<dbReference type="Proteomes" id="UP001223072">
    <property type="component" value="Unassembled WGS sequence"/>
</dbReference>
<keyword evidence="3" id="KW-1185">Reference proteome</keyword>
<accession>A0ABU0RT79</accession>
<reference evidence="2 3" key="1">
    <citation type="submission" date="2023-07" db="EMBL/GenBank/DDBJ databases">
        <title>Comparative genomics of wheat-associated soil bacteria to identify genetic determinants of phenazine resistance.</title>
        <authorList>
            <person name="Mouncey N."/>
        </authorList>
    </citation>
    <scope>NUCLEOTIDE SEQUENCE [LARGE SCALE GENOMIC DNA]</scope>
    <source>
        <strain evidence="2 3">W2I16</strain>
    </source>
</reference>
<dbReference type="EMBL" id="JAUSZS010000004">
    <property type="protein sequence ID" value="MDQ0934322.1"/>
    <property type="molecule type" value="Genomic_DNA"/>
</dbReference>
<feature type="transmembrane region" description="Helical" evidence="1">
    <location>
        <begin position="36"/>
        <end position="55"/>
    </location>
</feature>
<gene>
    <name evidence="2" type="ORF">QFZ49_004262</name>
</gene>
<name>A0ABU0RT79_9ACTN</name>
<evidence type="ECO:0000256" key="1">
    <source>
        <dbReference type="SAM" id="Phobius"/>
    </source>
</evidence>
<evidence type="ECO:0000313" key="3">
    <source>
        <dbReference type="Proteomes" id="UP001223072"/>
    </source>
</evidence>
<keyword evidence="1" id="KW-0472">Membrane</keyword>
<feature type="transmembrane region" description="Helical" evidence="1">
    <location>
        <begin position="12"/>
        <end position="30"/>
    </location>
</feature>